<keyword evidence="10" id="KW-0472">Membrane</keyword>
<dbReference type="AlphaFoldDB" id="A0A699KPL5"/>
<sequence>MVINESLRLYPHVITMTRKVEREIKLGNFTLSENVNIFMSLLALHQNPEIWGHDVHYFRAKRFANRVDRATNNNAASFFPFGTGPRTSVGLNLTTNEAKIALSLILQHYRFTLSSNYVHYLVDMFILIPKKGV</sequence>
<evidence type="ECO:0000256" key="6">
    <source>
        <dbReference type="ARBA" id="ARBA00022989"/>
    </source>
</evidence>
<evidence type="ECO:0000256" key="7">
    <source>
        <dbReference type="ARBA" id="ARBA00023002"/>
    </source>
</evidence>
<dbReference type="InterPro" id="IPR001128">
    <property type="entry name" value="Cyt_P450"/>
</dbReference>
<name>A0A699KPL5_TANCI</name>
<dbReference type="Pfam" id="PF00067">
    <property type="entry name" value="p450"/>
    <property type="match status" value="1"/>
</dbReference>
<dbReference type="EMBL" id="BKCJ010538347">
    <property type="protein sequence ID" value="GFB03639.1"/>
    <property type="molecule type" value="Genomic_DNA"/>
</dbReference>
<evidence type="ECO:0000256" key="10">
    <source>
        <dbReference type="ARBA" id="ARBA00023136"/>
    </source>
</evidence>
<dbReference type="GO" id="GO:0004497">
    <property type="term" value="F:monooxygenase activity"/>
    <property type="evidence" value="ECO:0007669"/>
    <property type="project" value="UniProtKB-KW"/>
</dbReference>
<protein>
    <submittedName>
        <fullName evidence="11">Cytochrome P450 CYP749A22-like</fullName>
    </submittedName>
</protein>
<evidence type="ECO:0000256" key="9">
    <source>
        <dbReference type="ARBA" id="ARBA00023033"/>
    </source>
</evidence>
<evidence type="ECO:0000256" key="1">
    <source>
        <dbReference type="ARBA" id="ARBA00004370"/>
    </source>
</evidence>
<dbReference type="InterPro" id="IPR050665">
    <property type="entry name" value="Cytochrome_P450_Monooxygen"/>
</dbReference>
<reference evidence="11" key="1">
    <citation type="journal article" date="2019" name="Sci. Rep.">
        <title>Draft genome of Tanacetum cinerariifolium, the natural source of mosquito coil.</title>
        <authorList>
            <person name="Yamashiro T."/>
            <person name="Shiraishi A."/>
            <person name="Satake H."/>
            <person name="Nakayama K."/>
        </authorList>
    </citation>
    <scope>NUCLEOTIDE SEQUENCE</scope>
</reference>
<dbReference type="GO" id="GO:0005506">
    <property type="term" value="F:iron ion binding"/>
    <property type="evidence" value="ECO:0007669"/>
    <property type="project" value="InterPro"/>
</dbReference>
<evidence type="ECO:0000256" key="8">
    <source>
        <dbReference type="ARBA" id="ARBA00023004"/>
    </source>
</evidence>
<dbReference type="PANTHER" id="PTHR24282:SF192">
    <property type="entry name" value="CYTOCHROME P450 CYP749A22-LIKE"/>
    <property type="match status" value="1"/>
</dbReference>
<dbReference type="Gene3D" id="1.10.630.10">
    <property type="entry name" value="Cytochrome P450"/>
    <property type="match status" value="1"/>
</dbReference>
<accession>A0A699KPL5</accession>
<keyword evidence="5" id="KW-0479">Metal-binding</keyword>
<dbReference type="InterPro" id="IPR036396">
    <property type="entry name" value="Cyt_P450_sf"/>
</dbReference>
<dbReference type="SUPFAM" id="SSF48264">
    <property type="entry name" value="Cytochrome P450"/>
    <property type="match status" value="1"/>
</dbReference>
<dbReference type="GO" id="GO:0016705">
    <property type="term" value="F:oxidoreductase activity, acting on paired donors, with incorporation or reduction of molecular oxygen"/>
    <property type="evidence" value="ECO:0007669"/>
    <property type="project" value="InterPro"/>
</dbReference>
<keyword evidence="9" id="KW-0503">Monooxygenase</keyword>
<keyword evidence="3" id="KW-0349">Heme</keyword>
<gene>
    <name evidence="11" type="ORF">Tci_675610</name>
</gene>
<keyword evidence="4" id="KW-0812">Transmembrane</keyword>
<comment type="similarity">
    <text evidence="2">Belongs to the cytochrome P450 family.</text>
</comment>
<keyword evidence="7" id="KW-0560">Oxidoreductase</keyword>
<comment type="caution">
    <text evidence="11">The sequence shown here is derived from an EMBL/GenBank/DDBJ whole genome shotgun (WGS) entry which is preliminary data.</text>
</comment>
<comment type="subcellular location">
    <subcellularLocation>
        <location evidence="1">Membrane</location>
    </subcellularLocation>
</comment>
<organism evidence="11">
    <name type="scientific">Tanacetum cinerariifolium</name>
    <name type="common">Dalmatian daisy</name>
    <name type="synonym">Chrysanthemum cinerariifolium</name>
    <dbReference type="NCBI Taxonomy" id="118510"/>
    <lineage>
        <taxon>Eukaryota</taxon>
        <taxon>Viridiplantae</taxon>
        <taxon>Streptophyta</taxon>
        <taxon>Embryophyta</taxon>
        <taxon>Tracheophyta</taxon>
        <taxon>Spermatophyta</taxon>
        <taxon>Magnoliopsida</taxon>
        <taxon>eudicotyledons</taxon>
        <taxon>Gunneridae</taxon>
        <taxon>Pentapetalae</taxon>
        <taxon>asterids</taxon>
        <taxon>campanulids</taxon>
        <taxon>Asterales</taxon>
        <taxon>Asteraceae</taxon>
        <taxon>Asteroideae</taxon>
        <taxon>Anthemideae</taxon>
        <taxon>Anthemidinae</taxon>
        <taxon>Tanacetum</taxon>
    </lineage>
</organism>
<keyword evidence="8" id="KW-0408">Iron</keyword>
<proteinExistence type="inferred from homology"/>
<evidence type="ECO:0000256" key="3">
    <source>
        <dbReference type="ARBA" id="ARBA00022617"/>
    </source>
</evidence>
<dbReference type="PANTHER" id="PTHR24282">
    <property type="entry name" value="CYTOCHROME P450 FAMILY MEMBER"/>
    <property type="match status" value="1"/>
</dbReference>
<evidence type="ECO:0000256" key="4">
    <source>
        <dbReference type="ARBA" id="ARBA00022692"/>
    </source>
</evidence>
<dbReference type="GO" id="GO:0016020">
    <property type="term" value="C:membrane"/>
    <property type="evidence" value="ECO:0007669"/>
    <property type="project" value="UniProtKB-SubCell"/>
</dbReference>
<evidence type="ECO:0000313" key="11">
    <source>
        <dbReference type="EMBL" id="GFB03639.1"/>
    </source>
</evidence>
<evidence type="ECO:0000256" key="2">
    <source>
        <dbReference type="ARBA" id="ARBA00010617"/>
    </source>
</evidence>
<keyword evidence="6" id="KW-1133">Transmembrane helix</keyword>
<dbReference type="GO" id="GO:0020037">
    <property type="term" value="F:heme binding"/>
    <property type="evidence" value="ECO:0007669"/>
    <property type="project" value="InterPro"/>
</dbReference>
<evidence type="ECO:0000256" key="5">
    <source>
        <dbReference type="ARBA" id="ARBA00022723"/>
    </source>
</evidence>